<feature type="region of interest" description="Disordered" evidence="1">
    <location>
        <begin position="75"/>
        <end position="108"/>
    </location>
</feature>
<dbReference type="Proteomes" id="UP000199361">
    <property type="component" value="Unassembled WGS sequence"/>
</dbReference>
<accession>A0A1I0LU54</accession>
<dbReference type="EMBL" id="FOHX01000027">
    <property type="protein sequence ID" value="SEU46742.1"/>
    <property type="molecule type" value="Genomic_DNA"/>
</dbReference>
<evidence type="ECO:0000313" key="3">
    <source>
        <dbReference type="Proteomes" id="UP000199361"/>
    </source>
</evidence>
<dbReference type="RefSeq" id="WP_091094101.1">
    <property type="nucleotide sequence ID" value="NZ_FOHX01000027.1"/>
</dbReference>
<name>A0A1I0LU54_9ACTN</name>
<dbReference type="AlphaFoldDB" id="A0A1I0LU54"/>
<feature type="compositionally biased region" description="Basic and acidic residues" evidence="1">
    <location>
        <begin position="90"/>
        <end position="100"/>
    </location>
</feature>
<feature type="region of interest" description="Disordered" evidence="1">
    <location>
        <begin position="1"/>
        <end position="21"/>
    </location>
</feature>
<protein>
    <submittedName>
        <fullName evidence="2">Uncharacterized protein</fullName>
    </submittedName>
</protein>
<gene>
    <name evidence="2" type="ORF">SAMN05421811_127134</name>
</gene>
<proteinExistence type="predicted"/>
<evidence type="ECO:0000256" key="1">
    <source>
        <dbReference type="SAM" id="MobiDB-lite"/>
    </source>
</evidence>
<organism evidence="2 3">
    <name type="scientific">Nonomuraea wenchangensis</name>
    <dbReference type="NCBI Taxonomy" id="568860"/>
    <lineage>
        <taxon>Bacteria</taxon>
        <taxon>Bacillati</taxon>
        <taxon>Actinomycetota</taxon>
        <taxon>Actinomycetes</taxon>
        <taxon>Streptosporangiales</taxon>
        <taxon>Streptosporangiaceae</taxon>
        <taxon>Nonomuraea</taxon>
    </lineage>
</organism>
<sequence>MPYVHTDGRPAGARITPETHPGRWLPEDVALFRQGLCCHVTEQGNWTGTTHCGKPSDPEADFGYCTEDALRSEDEGGANWWSGLGEEHEDPSIDWKRDPALLEQHAQG</sequence>
<keyword evidence="3" id="KW-1185">Reference proteome</keyword>
<evidence type="ECO:0000313" key="2">
    <source>
        <dbReference type="EMBL" id="SEU46742.1"/>
    </source>
</evidence>
<reference evidence="2 3" key="1">
    <citation type="submission" date="2016-10" db="EMBL/GenBank/DDBJ databases">
        <authorList>
            <person name="de Groot N.N."/>
        </authorList>
    </citation>
    <scope>NUCLEOTIDE SEQUENCE [LARGE SCALE GENOMIC DNA]</scope>
    <source>
        <strain evidence="2 3">CGMCC 4.5598</strain>
    </source>
</reference>
<dbReference type="STRING" id="568860.SAMN05421811_127134"/>